<dbReference type="Gene3D" id="3.40.190.100">
    <property type="entry name" value="Glycine betaine-binding periplasmic protein, domain 2"/>
    <property type="match status" value="1"/>
</dbReference>
<feature type="domain" description="ABC-type glycine betaine transport system substrate-binding" evidence="2">
    <location>
        <begin position="26"/>
        <end position="277"/>
    </location>
</feature>
<feature type="signal peptide" evidence="1">
    <location>
        <begin position="1"/>
        <end position="23"/>
    </location>
</feature>
<dbReference type="Gene3D" id="3.40.190.10">
    <property type="entry name" value="Periplasmic binding protein-like II"/>
    <property type="match status" value="1"/>
</dbReference>
<dbReference type="AlphaFoldDB" id="A0A7M3MJ22"/>
<dbReference type="OrthoDB" id="9787902at2"/>
<evidence type="ECO:0000313" key="3">
    <source>
        <dbReference type="EMBL" id="TVM19395.1"/>
    </source>
</evidence>
<evidence type="ECO:0000256" key="1">
    <source>
        <dbReference type="SAM" id="SignalP"/>
    </source>
</evidence>
<dbReference type="SUPFAM" id="SSF53850">
    <property type="entry name" value="Periplasmic binding protein-like II"/>
    <property type="match status" value="1"/>
</dbReference>
<dbReference type="RefSeq" id="WP_144301751.1">
    <property type="nucleotide sequence ID" value="NZ_QMIE01000002.1"/>
</dbReference>
<proteinExistence type="predicted"/>
<keyword evidence="1" id="KW-0732">Signal</keyword>
<comment type="caution">
    <text evidence="3">The sequence shown here is derived from an EMBL/GenBank/DDBJ whole genome shotgun (WGS) entry which is preliminary data.</text>
</comment>
<evidence type="ECO:0000313" key="4">
    <source>
        <dbReference type="Proteomes" id="UP000448292"/>
    </source>
</evidence>
<sequence>MKYLSTFFACILTVFVVFSTAQAAEKIRFATPPWPGVEVKTEVATQLLETLGYSTEQLQVGTSITYNGFKSGEVDAFLAGWVPQQDPMLNPLLEEGVVEIAQTNLDTAVISLCVPRFVAEAGVTSFADLDAHADKFNHHIYNIEAGSGMHTNMEEIIQNDVAGLGDWEQTGVTTPVMLKEVMTKANNGEWVVFGCWKPHWMNLMMDMVYLEPVPGIEKYASNSKVHTVVRSDLKDTDPEVYRFLTQLKVNVQIQSEWIRDYGQQEIAIDKVARDWIAANKETVSQWLDGVKAADGAPAMEKIDAAF</sequence>
<dbReference type="Pfam" id="PF04069">
    <property type="entry name" value="OpuAC"/>
    <property type="match status" value="1"/>
</dbReference>
<dbReference type="EMBL" id="QMIE01000002">
    <property type="protein sequence ID" value="TVM19395.1"/>
    <property type="molecule type" value="Genomic_DNA"/>
</dbReference>
<evidence type="ECO:0000259" key="2">
    <source>
        <dbReference type="Pfam" id="PF04069"/>
    </source>
</evidence>
<feature type="chain" id="PRO_5029491027" evidence="1">
    <location>
        <begin position="24"/>
        <end position="306"/>
    </location>
</feature>
<keyword evidence="4" id="KW-1185">Reference proteome</keyword>
<organism evidence="3 4">
    <name type="scientific">Oceanidesulfovibrio indonesiensis</name>
    <dbReference type="NCBI Taxonomy" id="54767"/>
    <lineage>
        <taxon>Bacteria</taxon>
        <taxon>Pseudomonadati</taxon>
        <taxon>Thermodesulfobacteriota</taxon>
        <taxon>Desulfovibrionia</taxon>
        <taxon>Desulfovibrionales</taxon>
        <taxon>Desulfovibrionaceae</taxon>
        <taxon>Oceanidesulfovibrio</taxon>
    </lineage>
</organism>
<name>A0A7M3MJ22_9BACT</name>
<dbReference type="GO" id="GO:0043190">
    <property type="term" value="C:ATP-binding cassette (ABC) transporter complex"/>
    <property type="evidence" value="ECO:0007669"/>
    <property type="project" value="InterPro"/>
</dbReference>
<reference evidence="3 4" key="1">
    <citation type="submission" date="2018-06" db="EMBL/GenBank/DDBJ databases">
        <title>Complete genome of Desulfovibrio indonesiensis P37SLT.</title>
        <authorList>
            <person name="Crispim J.S."/>
            <person name="Vidigal P.M.P."/>
            <person name="Silva L.C.F."/>
            <person name="Laguardia C.N."/>
            <person name="Araujo L.C."/>
            <person name="Dias R.S."/>
            <person name="Sousa M.P."/>
            <person name="Paula S.O."/>
            <person name="Silva C."/>
        </authorList>
    </citation>
    <scope>NUCLEOTIDE SEQUENCE [LARGE SCALE GENOMIC DNA]</scope>
    <source>
        <strain evidence="3 4">P37SLT</strain>
    </source>
</reference>
<dbReference type="GO" id="GO:0022857">
    <property type="term" value="F:transmembrane transporter activity"/>
    <property type="evidence" value="ECO:0007669"/>
    <property type="project" value="InterPro"/>
</dbReference>
<accession>A0A7M3MJ22</accession>
<protein>
    <submittedName>
        <fullName evidence="3">Glycine/betaine ABC transporter substrate-binding protein</fullName>
    </submittedName>
</protein>
<dbReference type="InterPro" id="IPR007210">
    <property type="entry name" value="ABC_Gly_betaine_transp_sub-bd"/>
</dbReference>
<dbReference type="Proteomes" id="UP000448292">
    <property type="component" value="Unassembled WGS sequence"/>
</dbReference>
<gene>
    <name evidence="3" type="ORF">DPQ33_03270</name>
</gene>